<dbReference type="Gene3D" id="1.20.120.900">
    <property type="entry name" value="Pex19, mPTS binding domain"/>
    <property type="match status" value="1"/>
</dbReference>
<dbReference type="GO" id="GO:0033328">
    <property type="term" value="F:peroxisome membrane targeting sequence binding"/>
    <property type="evidence" value="ECO:0007669"/>
    <property type="project" value="TreeGrafter"/>
</dbReference>
<dbReference type="InterPro" id="IPR038322">
    <property type="entry name" value="Pex19_C_sf"/>
</dbReference>
<protein>
    <submittedName>
        <fullName evidence="2">Uncharacterized protein</fullName>
    </submittedName>
</protein>
<dbReference type="EMBL" id="JAEHOD010000004">
    <property type="protein sequence ID" value="KAG2452974.1"/>
    <property type="molecule type" value="Genomic_DNA"/>
</dbReference>
<evidence type="ECO:0000313" key="2">
    <source>
        <dbReference type="EMBL" id="KAG2452974.1"/>
    </source>
</evidence>
<dbReference type="PANTHER" id="PTHR12774:SF2">
    <property type="entry name" value="PEROXISOMAL BIOGENESIS FACTOR 19"/>
    <property type="match status" value="1"/>
</dbReference>
<gene>
    <name evidence="2" type="ORF">HYH02_002311</name>
</gene>
<feature type="compositionally biased region" description="Low complexity" evidence="1">
    <location>
        <begin position="100"/>
        <end position="113"/>
    </location>
</feature>
<feature type="compositionally biased region" description="Low complexity" evidence="1">
    <location>
        <begin position="175"/>
        <end position="200"/>
    </location>
</feature>
<accession>A0A835WT77</accession>
<proteinExistence type="predicted"/>
<feature type="compositionally biased region" description="Low complexity" evidence="1">
    <location>
        <begin position="19"/>
        <end position="68"/>
    </location>
</feature>
<feature type="compositionally biased region" description="Gly residues" evidence="1">
    <location>
        <begin position="69"/>
        <end position="81"/>
    </location>
</feature>
<comment type="caution">
    <text evidence="2">The sequence shown here is derived from an EMBL/GenBank/DDBJ whole genome shotgun (WGS) entry which is preliminary data.</text>
</comment>
<dbReference type="PANTHER" id="PTHR12774">
    <property type="entry name" value="PEROXISOMAL BIOGENESIS FACTOR 19"/>
    <property type="match status" value="1"/>
</dbReference>
<name>A0A835WT77_9CHLO</name>
<evidence type="ECO:0000313" key="3">
    <source>
        <dbReference type="Proteomes" id="UP000613740"/>
    </source>
</evidence>
<reference evidence="2" key="1">
    <citation type="journal article" date="2020" name="bioRxiv">
        <title>Comparative genomics of Chlamydomonas.</title>
        <authorList>
            <person name="Craig R.J."/>
            <person name="Hasan A.R."/>
            <person name="Ness R.W."/>
            <person name="Keightley P.D."/>
        </authorList>
    </citation>
    <scope>NUCLEOTIDE SEQUENCE</scope>
    <source>
        <strain evidence="2">CCAP 11/173</strain>
    </source>
</reference>
<feature type="region of interest" description="Disordered" evidence="1">
    <location>
        <begin position="299"/>
        <end position="321"/>
    </location>
</feature>
<sequence>MEANLDDLLQEALADFDDSGVPASAPVPAPVGSESQPPVSTTTPSASSSATGQDEPSAAPAAAKPTGPKGLGLGLGPGGADPLGRKGPRKAIGTSASTVAASSEQPSASGSSAEARKPAGAGLPKKPLNAEAQKLADDLLSLIQEAGLGGGPDDASALAGDLAGLLGGVSGAAGAGPSASSSAAASSARGGAPASGVADSSGDDDPLAKLFGRILGGMPPPGAAPSGEGAGADADAGPPPEFAALLQQMMGGLGALGGEGGPEGLGVGMGMGTGMGGMPAGAPPDLAALLGAAAAGADVRGAGQAGPSGRRPGAASMDEDDALASSRLAGLAQHTMKTVSKQAKATRGHVEGGSTGAAAGGGGGGVAGGAGMGGLAQILQELGGLGAAAGGSGGEGGEGGGPPGGVNMMVDFIMQHLLSKDVLYGPLKEIRDRYPPWLEAHAGKLPAEEYGRYVAQYEAVQRVCEHYEKAPGDYAKLMDLIQEMQTYGDPPGDIVEEMTGGAGRDLTTALANADADDGPAQPSLEELNGELNNCKMQ</sequence>
<dbReference type="GO" id="GO:0005778">
    <property type="term" value="C:peroxisomal membrane"/>
    <property type="evidence" value="ECO:0007669"/>
    <property type="project" value="TreeGrafter"/>
</dbReference>
<organism evidence="2 3">
    <name type="scientific">Chlamydomonas schloesseri</name>
    <dbReference type="NCBI Taxonomy" id="2026947"/>
    <lineage>
        <taxon>Eukaryota</taxon>
        <taxon>Viridiplantae</taxon>
        <taxon>Chlorophyta</taxon>
        <taxon>core chlorophytes</taxon>
        <taxon>Chlorophyceae</taxon>
        <taxon>CS clade</taxon>
        <taxon>Chlamydomonadales</taxon>
        <taxon>Chlamydomonadaceae</taxon>
        <taxon>Chlamydomonas</taxon>
    </lineage>
</organism>
<feature type="compositionally biased region" description="Gly residues" evidence="1">
    <location>
        <begin position="351"/>
        <end position="360"/>
    </location>
</feature>
<feature type="region of interest" description="Disordered" evidence="1">
    <location>
        <begin position="512"/>
        <end position="537"/>
    </location>
</feature>
<dbReference type="InterPro" id="IPR006708">
    <property type="entry name" value="Pex19"/>
</dbReference>
<feature type="region of interest" description="Disordered" evidence="1">
    <location>
        <begin position="1"/>
        <end position="130"/>
    </location>
</feature>
<feature type="region of interest" description="Disordered" evidence="1">
    <location>
        <begin position="334"/>
        <end position="360"/>
    </location>
</feature>
<dbReference type="Proteomes" id="UP000613740">
    <property type="component" value="Unassembled WGS sequence"/>
</dbReference>
<feature type="compositionally biased region" description="Acidic residues" evidence="1">
    <location>
        <begin position="1"/>
        <end position="18"/>
    </location>
</feature>
<evidence type="ECO:0000256" key="1">
    <source>
        <dbReference type="SAM" id="MobiDB-lite"/>
    </source>
</evidence>
<feature type="region of interest" description="Disordered" evidence="1">
    <location>
        <begin position="169"/>
        <end position="240"/>
    </location>
</feature>
<dbReference type="Pfam" id="PF04614">
    <property type="entry name" value="Pex19"/>
    <property type="match status" value="1"/>
</dbReference>
<dbReference type="OrthoDB" id="21292at2759"/>
<feature type="compositionally biased region" description="Low complexity" evidence="1">
    <location>
        <begin position="224"/>
        <end position="240"/>
    </location>
</feature>
<dbReference type="GO" id="GO:0045046">
    <property type="term" value="P:protein import into peroxisome membrane"/>
    <property type="evidence" value="ECO:0007669"/>
    <property type="project" value="TreeGrafter"/>
</dbReference>
<dbReference type="AlphaFoldDB" id="A0A835WT77"/>
<keyword evidence="3" id="KW-1185">Reference proteome</keyword>